<dbReference type="SUPFAM" id="SSF52540">
    <property type="entry name" value="P-loop containing nucleoside triphosphate hydrolases"/>
    <property type="match status" value="1"/>
</dbReference>
<dbReference type="Proteomes" id="UP000516404">
    <property type="component" value="Chromosome"/>
</dbReference>
<evidence type="ECO:0000313" key="1">
    <source>
        <dbReference type="EMBL" id="QNV37441.1"/>
    </source>
</evidence>
<dbReference type="Gene3D" id="3.40.50.300">
    <property type="entry name" value="P-loop containing nucleotide triphosphate hydrolases"/>
    <property type="match status" value="1"/>
</dbReference>
<gene>
    <name evidence="1" type="ORF">IDM49_09465</name>
</gene>
<reference evidence="1 2" key="1">
    <citation type="submission" date="2020-09" db="EMBL/GenBank/DDBJ databases">
        <title>Investigation of environmental microbes.</title>
        <authorList>
            <person name="Ou Y."/>
            <person name="Kang Q."/>
        </authorList>
    </citation>
    <scope>NUCLEOTIDE SEQUENCE [LARGE SCALE GENOMIC DNA]</scope>
    <source>
        <strain evidence="1 2">KJZ-14</strain>
    </source>
</reference>
<organism evidence="1 2">
    <name type="scientific">Rothia terrae</name>
    <dbReference type="NCBI Taxonomy" id="396015"/>
    <lineage>
        <taxon>Bacteria</taxon>
        <taxon>Bacillati</taxon>
        <taxon>Actinomycetota</taxon>
        <taxon>Actinomycetes</taxon>
        <taxon>Micrococcales</taxon>
        <taxon>Micrococcaceae</taxon>
        <taxon>Rothia</taxon>
    </lineage>
</organism>
<evidence type="ECO:0000313" key="2">
    <source>
        <dbReference type="Proteomes" id="UP000516404"/>
    </source>
</evidence>
<name>A0A7H2BCP5_9MICC</name>
<dbReference type="AlphaFoldDB" id="A0A7H2BCP5"/>
<dbReference type="KEGG" id="rter:IDM49_09465"/>
<dbReference type="GeneID" id="96624467"/>
<dbReference type="InterPro" id="IPR027417">
    <property type="entry name" value="P-loop_NTPase"/>
</dbReference>
<keyword evidence="2" id="KW-1185">Reference proteome</keyword>
<dbReference type="EMBL" id="CP061539">
    <property type="protein sequence ID" value="QNV37441.1"/>
    <property type="molecule type" value="Genomic_DNA"/>
</dbReference>
<dbReference type="RefSeq" id="WP_190724331.1">
    <property type="nucleotide sequence ID" value="NZ_CP061539.1"/>
</dbReference>
<protein>
    <submittedName>
        <fullName evidence="1">Uncharacterized protein</fullName>
    </submittedName>
</protein>
<sequence>MRSRNGVAPLIIALDGRSGSGKTTLTEAVRQALVQEGISPDIFRLDDTYQGWTGLSPAITQWRGNSTALKQGKAVQWNGWDWSSSQPTGPFTLTIEASVAPRVLVVEGVGALAGSADIRCWIEQDTTSRKRDALQRDGDTYRPFWDLWAEQEEQLFTHYRNCYQKCDILYER</sequence>
<accession>A0A7H2BCP5</accession>
<proteinExistence type="predicted"/>